<dbReference type="GO" id="GO:0004197">
    <property type="term" value="F:cysteine-type endopeptidase activity"/>
    <property type="evidence" value="ECO:0007669"/>
    <property type="project" value="InterPro"/>
</dbReference>
<evidence type="ECO:0000313" key="4">
    <source>
        <dbReference type="Proteomes" id="UP000444318"/>
    </source>
</evidence>
<dbReference type="Pfam" id="PF19966">
    <property type="entry name" value="VMAP-M4"/>
    <property type="match status" value="1"/>
</dbReference>
<dbReference type="EMBL" id="WHUF01000001">
    <property type="protein sequence ID" value="MQA18468.1"/>
    <property type="molecule type" value="Genomic_DNA"/>
</dbReference>
<dbReference type="AlphaFoldDB" id="A0A843S7L7"/>
<protein>
    <recommendedName>
        <fullName evidence="5">Caspase family protein</fullName>
    </recommendedName>
</protein>
<dbReference type="Pfam" id="PF00656">
    <property type="entry name" value="Peptidase_C14"/>
    <property type="match status" value="1"/>
</dbReference>
<gene>
    <name evidence="3" type="ORF">GEV01_02950</name>
</gene>
<feature type="domain" description="vWA-MoxR associated protein middle region 4" evidence="2">
    <location>
        <begin position="308"/>
        <end position="413"/>
    </location>
</feature>
<sequence length="694" mass="76477">MRCKAACPSRPRTAPTCATNRSGTWSAVSSHLFNPDPKQLRAVLVGIDHYDYHPNWRLDGPEADARRMADWLMTQGVEPDQITIFLSPASWQVPEVRQWADRCGLDMKRRRYATQAEIKCFVDSDLPKDGGEALLVYWGGHGLIDDQGADRFLVLADATTDKTYYVNLQQLLSALKRSELSHLRRQVCIVDTCATPKDAIKTKLTPNDTNFTIGSLAHQAITQHILLAASDGLYAKNDSVARRGVFSHLLLNALAKGPERPGPEEFAAAFRRTLKDPELGEQRPRMVVVDTANEGEVYGRGARADDPVAGLLALVRAHIPNITVAHYERLYLRSLPNPSRAVPQGRAEDWLRHLHDVPLADARHPPPLVEFAMRLAGEVGEPGAALLAQWMEGACQPELLLQLQHKLRNEQLAQGAEQATLFIELDETARQLRWWLSSAQPHLRTQPVAVALSPTRLRDSFAAALATVLSEAHRRTGWECELRVGLILPSAQLAAGLEDVDISVTLDGIASNESLHERYPLLLHWRERAGRVGVGRSSPWGLAVEMIEQRMGQGYGTRIHWLDHSCRKPQEVALRELTVDQLGPTCIGIDGGPAAPKRLEELVLGCLQQGIPCLLWIRQSAANAVDAGAARGELDELERSLGAAPAAHTPDQLRDLWAKSTTNSILSGARLVWDLPSHLPEAGQLQPPLSGNQT</sequence>
<dbReference type="GO" id="GO:0006508">
    <property type="term" value="P:proteolysis"/>
    <property type="evidence" value="ECO:0007669"/>
    <property type="project" value="InterPro"/>
</dbReference>
<proteinExistence type="predicted"/>
<reference evidence="3 4" key="1">
    <citation type="submission" date="2019-10" db="EMBL/GenBank/DDBJ databases">
        <title>Two novel species isolated from a subtropical stream in China.</title>
        <authorList>
            <person name="Lu H."/>
        </authorList>
    </citation>
    <scope>NUCLEOTIDE SEQUENCE [LARGE SCALE GENOMIC DNA]</scope>
    <source>
        <strain evidence="3 4">FT103W</strain>
    </source>
</reference>
<dbReference type="Proteomes" id="UP000444318">
    <property type="component" value="Unassembled WGS sequence"/>
</dbReference>
<keyword evidence="4" id="KW-1185">Reference proteome</keyword>
<name>A0A843S7L7_9BURK</name>
<accession>A0A843S7L7</accession>
<dbReference type="InterPro" id="IPR011600">
    <property type="entry name" value="Pept_C14_caspase"/>
</dbReference>
<dbReference type="InterPro" id="IPR045449">
    <property type="entry name" value="VMAP-M4"/>
</dbReference>
<feature type="domain" description="Peptidase C14 caspase" evidence="1">
    <location>
        <begin position="41"/>
        <end position="286"/>
    </location>
</feature>
<evidence type="ECO:0000313" key="3">
    <source>
        <dbReference type="EMBL" id="MQA18468.1"/>
    </source>
</evidence>
<dbReference type="Gene3D" id="3.40.50.1460">
    <property type="match status" value="1"/>
</dbReference>
<evidence type="ECO:0000259" key="1">
    <source>
        <dbReference type="Pfam" id="PF00656"/>
    </source>
</evidence>
<comment type="caution">
    <text evidence="3">The sequence shown here is derived from an EMBL/GenBank/DDBJ whole genome shotgun (WGS) entry which is preliminary data.</text>
</comment>
<evidence type="ECO:0008006" key="5">
    <source>
        <dbReference type="Google" id="ProtNLM"/>
    </source>
</evidence>
<organism evidence="3 4">
    <name type="scientific">Rugamonas rivuli</name>
    <dbReference type="NCBI Taxonomy" id="2743358"/>
    <lineage>
        <taxon>Bacteria</taxon>
        <taxon>Pseudomonadati</taxon>
        <taxon>Pseudomonadota</taxon>
        <taxon>Betaproteobacteria</taxon>
        <taxon>Burkholderiales</taxon>
        <taxon>Oxalobacteraceae</taxon>
        <taxon>Telluria group</taxon>
        <taxon>Rugamonas</taxon>
    </lineage>
</organism>
<evidence type="ECO:0000259" key="2">
    <source>
        <dbReference type="Pfam" id="PF19966"/>
    </source>
</evidence>